<evidence type="ECO:0008006" key="3">
    <source>
        <dbReference type="Google" id="ProtNLM"/>
    </source>
</evidence>
<dbReference type="Proteomes" id="UP000254282">
    <property type="component" value="Unassembled WGS sequence"/>
</dbReference>
<accession>A0A381FQI0</accession>
<gene>
    <name evidence="1" type="ORF">NCTC13532_04421</name>
</gene>
<dbReference type="AlphaFoldDB" id="A0A381FQI0"/>
<evidence type="ECO:0000313" key="2">
    <source>
        <dbReference type="Proteomes" id="UP000254282"/>
    </source>
</evidence>
<protein>
    <recommendedName>
        <fullName evidence="3">DUF3892 domain-containing protein</fullName>
    </recommendedName>
</protein>
<dbReference type="RefSeq" id="WP_115621807.1">
    <property type="nucleotide sequence ID" value="NZ_UFVR01000004.1"/>
</dbReference>
<name>A0A381FQI0_9FLAO</name>
<evidence type="ECO:0000313" key="1">
    <source>
        <dbReference type="EMBL" id="SUX48810.1"/>
    </source>
</evidence>
<dbReference type="EMBL" id="UFVR01000004">
    <property type="protein sequence ID" value="SUX48810.1"/>
    <property type="molecule type" value="Genomic_DNA"/>
</dbReference>
<organism evidence="1 2">
    <name type="scientific">Chryseobacterium indoltheticum</name>
    <dbReference type="NCBI Taxonomy" id="254"/>
    <lineage>
        <taxon>Bacteria</taxon>
        <taxon>Pseudomonadati</taxon>
        <taxon>Bacteroidota</taxon>
        <taxon>Flavobacteriia</taxon>
        <taxon>Flavobacteriales</taxon>
        <taxon>Weeksellaceae</taxon>
        <taxon>Chryseobacterium group</taxon>
        <taxon>Chryseobacterium</taxon>
    </lineage>
</organism>
<sequence>MANYTISGIWKDANKVITHYAVHMLDNEKSLIGLATKMNKSAAIKLLENPQNKAITMLWNYSSESWKRGTDIIVVGTGNDRYLRTTQDSTVRDNLAHLINYGLVTINFS</sequence>
<proteinExistence type="predicted"/>
<reference evidence="1 2" key="1">
    <citation type="submission" date="2018-06" db="EMBL/GenBank/DDBJ databases">
        <authorList>
            <consortium name="Pathogen Informatics"/>
            <person name="Doyle S."/>
        </authorList>
    </citation>
    <scope>NUCLEOTIDE SEQUENCE [LARGE SCALE GENOMIC DNA]</scope>
    <source>
        <strain evidence="1 2">NCTC13532</strain>
    </source>
</reference>